<keyword evidence="1" id="KW-1133">Transmembrane helix</keyword>
<dbReference type="OrthoDB" id="9814991at2"/>
<proteinExistence type="predicted"/>
<keyword evidence="1" id="KW-0472">Membrane</keyword>
<dbReference type="STRING" id="1796616.A4V09_07540"/>
<accession>A0A1C7I7N8</accession>
<dbReference type="Proteomes" id="UP000092574">
    <property type="component" value="Chromosome"/>
</dbReference>
<evidence type="ECO:0000313" key="3">
    <source>
        <dbReference type="Proteomes" id="UP000092574"/>
    </source>
</evidence>
<organism evidence="2 3">
    <name type="scientific">Blautia pseudococcoides</name>
    <dbReference type="NCBI Taxonomy" id="1796616"/>
    <lineage>
        <taxon>Bacteria</taxon>
        <taxon>Bacillati</taxon>
        <taxon>Bacillota</taxon>
        <taxon>Clostridia</taxon>
        <taxon>Lachnospirales</taxon>
        <taxon>Lachnospiraceae</taxon>
        <taxon>Blautia</taxon>
    </lineage>
</organism>
<keyword evidence="3" id="KW-1185">Reference proteome</keyword>
<feature type="transmembrane region" description="Helical" evidence="1">
    <location>
        <begin position="20"/>
        <end position="45"/>
    </location>
</feature>
<feature type="transmembrane region" description="Helical" evidence="1">
    <location>
        <begin position="176"/>
        <end position="197"/>
    </location>
</feature>
<sequence>MKKLSIDHPFFCCMGNLGDMILLNLIFLLTCIPVITIGTAQTALYRVMLRRVRKESSYPVKEYLEAFKEEWKQGTASWLPFLVIGGVLIFDVMYLGREWSIWGVGTGVLISVWCIFASYVFPVQAQFENTTKNIWRNAAFMAVRHFPCTILIVFVNLIPVLCFLAGGAVMQLTAPIYLTAGFSLAARVNAELFGKIFKKCM</sequence>
<gene>
    <name evidence="2" type="ORF">A4V09_07540</name>
</gene>
<evidence type="ECO:0000313" key="2">
    <source>
        <dbReference type="EMBL" id="ANU75631.1"/>
    </source>
</evidence>
<reference evidence="2" key="1">
    <citation type="submission" date="2017-04" db="EMBL/GenBank/DDBJ databases">
        <title>Complete Genome Sequences of Twelve Strains of a Stable Defined Moderately Diverse Mouse Microbiota 2 (sDMDMm2).</title>
        <authorList>
            <person name="Uchimura Y."/>
            <person name="Wyss M."/>
            <person name="Brugiroux S."/>
            <person name="Limenitakis J.P."/>
            <person name="Stecher B."/>
            <person name="McCoy K.D."/>
            <person name="Macpherson A.J."/>
        </authorList>
    </citation>
    <scope>NUCLEOTIDE SEQUENCE</scope>
    <source>
        <strain evidence="2">YL58</strain>
    </source>
</reference>
<feature type="transmembrane region" description="Helical" evidence="1">
    <location>
        <begin position="101"/>
        <end position="121"/>
    </location>
</feature>
<dbReference type="EMBL" id="CP015405">
    <property type="protein sequence ID" value="ANU75631.1"/>
    <property type="molecule type" value="Genomic_DNA"/>
</dbReference>
<dbReference type="AlphaFoldDB" id="A0A1C7I7N8"/>
<evidence type="ECO:0008006" key="4">
    <source>
        <dbReference type="Google" id="ProtNLM"/>
    </source>
</evidence>
<dbReference type="InterPro" id="IPR006938">
    <property type="entry name" value="DUF624"/>
</dbReference>
<protein>
    <recommendedName>
        <fullName evidence="4">Membrane protein YesL</fullName>
    </recommendedName>
</protein>
<dbReference type="KEGG" id="byl:A4V09_07540"/>
<name>A0A1C7I7N8_9FIRM</name>
<feature type="transmembrane region" description="Helical" evidence="1">
    <location>
        <begin position="142"/>
        <end position="170"/>
    </location>
</feature>
<keyword evidence="1" id="KW-0812">Transmembrane</keyword>
<evidence type="ECO:0000256" key="1">
    <source>
        <dbReference type="SAM" id="Phobius"/>
    </source>
</evidence>
<dbReference type="Pfam" id="PF04854">
    <property type="entry name" value="DUF624"/>
    <property type="match status" value="1"/>
</dbReference>
<feature type="transmembrane region" description="Helical" evidence="1">
    <location>
        <begin position="78"/>
        <end position="95"/>
    </location>
</feature>